<dbReference type="InterPro" id="IPR043129">
    <property type="entry name" value="ATPase_NBD"/>
</dbReference>
<reference evidence="1" key="1">
    <citation type="submission" date="2018-05" db="EMBL/GenBank/DDBJ databases">
        <authorList>
            <person name="Lanie J.A."/>
            <person name="Ng W.-L."/>
            <person name="Kazmierczak K.M."/>
            <person name="Andrzejewski T.M."/>
            <person name="Davidsen T.M."/>
            <person name="Wayne K.J."/>
            <person name="Tettelin H."/>
            <person name="Glass J.I."/>
            <person name="Rusch D."/>
            <person name="Podicherti R."/>
            <person name="Tsui H.-C.T."/>
            <person name="Winkler M.E."/>
        </authorList>
    </citation>
    <scope>NUCLEOTIDE SEQUENCE</scope>
</reference>
<dbReference type="AlphaFoldDB" id="A0A382ANJ2"/>
<sequence>MDGGATKMMVQSIRIFDQYDFACYDSYNYEICYEEIPGWDKDFQPEDTQLQRKLAQENNLNISDSEKRQGNIIIETVQFCYQQALENHQVTSGVGLCFPGLKTDKKDGTVLLVNGPRIPDFVLQLRKKKIPIDHIYNDSDCCVIGEIRGQSGALRNIQHGIYIGGGTGIADGLVIDGNIADFNKQDNLKRSWELTLPSGVSIESCLAPKCLIDEYNTTNLNNPIISLEALINLAENKHPTADKLINRAVEAMRILITNRVKYIYKKTGQFCQKIVIGQRLAVALSSGGGKNIFMNKIHSVLSQDVPIFLSTDRRTAALGAAWKAACS</sequence>
<accession>A0A382ANJ2</accession>
<dbReference type="SUPFAM" id="SSF53067">
    <property type="entry name" value="Actin-like ATPase domain"/>
    <property type="match status" value="2"/>
</dbReference>
<name>A0A382ANJ2_9ZZZZ</name>
<gene>
    <name evidence="1" type="ORF">METZ01_LOCUS155912</name>
</gene>
<evidence type="ECO:0000313" key="1">
    <source>
        <dbReference type="EMBL" id="SVB03058.1"/>
    </source>
</evidence>
<proteinExistence type="predicted"/>
<dbReference type="EMBL" id="UINC01026144">
    <property type="protein sequence ID" value="SVB03058.1"/>
    <property type="molecule type" value="Genomic_DNA"/>
</dbReference>
<dbReference type="Gene3D" id="3.30.420.40">
    <property type="match status" value="2"/>
</dbReference>
<organism evidence="1">
    <name type="scientific">marine metagenome</name>
    <dbReference type="NCBI Taxonomy" id="408172"/>
    <lineage>
        <taxon>unclassified sequences</taxon>
        <taxon>metagenomes</taxon>
        <taxon>ecological metagenomes</taxon>
    </lineage>
</organism>
<evidence type="ECO:0008006" key="2">
    <source>
        <dbReference type="Google" id="ProtNLM"/>
    </source>
</evidence>
<protein>
    <recommendedName>
        <fullName evidence="2">ROK family protein</fullName>
    </recommendedName>
</protein>